<dbReference type="GO" id="GO:0016884">
    <property type="term" value="F:carbon-nitrogen ligase activity, with glutamine as amido-N-donor"/>
    <property type="evidence" value="ECO:0007669"/>
    <property type="project" value="InterPro"/>
</dbReference>
<comment type="caution">
    <text evidence="6">The sequence shown here is derived from an EMBL/GenBank/DDBJ whole genome shotgun (WGS) entry which is preliminary data.</text>
</comment>
<evidence type="ECO:0000259" key="5">
    <source>
        <dbReference type="Pfam" id="PF02934"/>
    </source>
</evidence>
<dbReference type="SUPFAM" id="SSF55931">
    <property type="entry name" value="Glutamine synthetase/guanido kinase"/>
    <property type="match status" value="1"/>
</dbReference>
<dbReference type="GO" id="GO:0006412">
    <property type="term" value="P:translation"/>
    <property type="evidence" value="ECO:0007669"/>
    <property type="project" value="UniProtKB-KW"/>
</dbReference>
<evidence type="ECO:0000256" key="4">
    <source>
        <dbReference type="ARBA" id="ARBA00022917"/>
    </source>
</evidence>
<dbReference type="PANTHER" id="PTHR11659">
    <property type="entry name" value="GLUTAMYL-TRNA GLN AMIDOTRANSFERASE SUBUNIT B MITOCHONDRIAL AND PROKARYOTIC PET112-RELATED"/>
    <property type="match status" value="1"/>
</dbReference>
<accession>A0A2H0BZ15</accession>
<keyword evidence="2" id="KW-0547">Nucleotide-binding</keyword>
<dbReference type="AlphaFoldDB" id="A0A2H0BZ15"/>
<feature type="domain" description="Aspartyl/Glutamyl-tRNA(Gln) amidotransferase subunit B/E catalytic" evidence="5">
    <location>
        <begin position="19"/>
        <end position="97"/>
    </location>
</feature>
<dbReference type="GO" id="GO:0005524">
    <property type="term" value="F:ATP binding"/>
    <property type="evidence" value="ECO:0007669"/>
    <property type="project" value="UniProtKB-KW"/>
</dbReference>
<feature type="non-terminal residue" evidence="6">
    <location>
        <position position="97"/>
    </location>
</feature>
<evidence type="ECO:0000313" key="7">
    <source>
        <dbReference type="Proteomes" id="UP000231021"/>
    </source>
</evidence>
<keyword evidence="1" id="KW-0436">Ligase</keyword>
<name>A0A2H0BZ15_9BACT</name>
<dbReference type="Pfam" id="PF02934">
    <property type="entry name" value="GatB_N"/>
    <property type="match status" value="1"/>
</dbReference>
<dbReference type="InterPro" id="IPR017959">
    <property type="entry name" value="Asn/Gln-tRNA_amidoTrfase_suB/E"/>
</dbReference>
<dbReference type="GO" id="GO:0016740">
    <property type="term" value="F:transferase activity"/>
    <property type="evidence" value="ECO:0007669"/>
    <property type="project" value="UniProtKB-KW"/>
</dbReference>
<keyword evidence="4" id="KW-0648">Protein biosynthesis</keyword>
<keyword evidence="6" id="KW-0808">Transferase</keyword>
<organism evidence="6 7">
    <name type="scientific">Candidatus Roizmanbacteria bacterium CG22_combo_CG10-13_8_21_14_all_35_9</name>
    <dbReference type="NCBI Taxonomy" id="1974861"/>
    <lineage>
        <taxon>Bacteria</taxon>
        <taxon>Candidatus Roizmaniibacteriota</taxon>
    </lineage>
</organism>
<sequence>MTNDKIQMTNKIQNSNYKVIVGMEIHIEFKTLSKMFCGCKNDPFHAGKPNIYTCPVCLGLPGALPVANKRAIEWTIKLGLALGCKINSLSKFDRKHY</sequence>
<keyword evidence="3" id="KW-0067">ATP-binding</keyword>
<dbReference type="InterPro" id="IPR014746">
    <property type="entry name" value="Gln_synth/guanido_kin_cat_dom"/>
</dbReference>
<evidence type="ECO:0000256" key="2">
    <source>
        <dbReference type="ARBA" id="ARBA00022741"/>
    </source>
</evidence>
<proteinExistence type="predicted"/>
<reference evidence="6 7" key="1">
    <citation type="submission" date="2017-09" db="EMBL/GenBank/DDBJ databases">
        <title>Depth-based differentiation of microbial function through sediment-hosted aquifers and enrichment of novel symbionts in the deep terrestrial subsurface.</title>
        <authorList>
            <person name="Probst A.J."/>
            <person name="Ladd B."/>
            <person name="Jarett J.K."/>
            <person name="Geller-Mcgrath D.E."/>
            <person name="Sieber C.M."/>
            <person name="Emerson J.B."/>
            <person name="Anantharaman K."/>
            <person name="Thomas B.C."/>
            <person name="Malmstrom R."/>
            <person name="Stieglmeier M."/>
            <person name="Klingl A."/>
            <person name="Woyke T."/>
            <person name="Ryan C.M."/>
            <person name="Banfield J.F."/>
        </authorList>
    </citation>
    <scope>NUCLEOTIDE SEQUENCE [LARGE SCALE GENOMIC DNA]</scope>
    <source>
        <strain evidence="6">CG22_combo_CG10-13_8_21_14_all_35_9</strain>
    </source>
</reference>
<dbReference type="InterPro" id="IPR006075">
    <property type="entry name" value="Asn/Gln-tRNA_Trfase_suB/E_cat"/>
</dbReference>
<dbReference type="EMBL" id="PCTB01000036">
    <property type="protein sequence ID" value="PIP62851.1"/>
    <property type="molecule type" value="Genomic_DNA"/>
</dbReference>
<evidence type="ECO:0000256" key="3">
    <source>
        <dbReference type="ARBA" id="ARBA00022840"/>
    </source>
</evidence>
<protein>
    <submittedName>
        <fullName evidence="6">Asp-tRNA(Asn)/Glu-tRNA(Gln) amidotransferase GatCAB subunit B</fullName>
    </submittedName>
</protein>
<gene>
    <name evidence="6" type="ORF">COW98_01810</name>
</gene>
<evidence type="ECO:0000256" key="1">
    <source>
        <dbReference type="ARBA" id="ARBA00022598"/>
    </source>
</evidence>
<evidence type="ECO:0000313" key="6">
    <source>
        <dbReference type="EMBL" id="PIP62851.1"/>
    </source>
</evidence>
<dbReference type="Proteomes" id="UP000231021">
    <property type="component" value="Unassembled WGS sequence"/>
</dbReference>